<evidence type="ECO:0000256" key="2">
    <source>
        <dbReference type="ARBA" id="ARBA00022692"/>
    </source>
</evidence>
<proteinExistence type="predicted"/>
<sequence>MVQPTEDFSKQSPSRWVAGFWRRPFAFLTDYLILGSIGMLLYDWLVSLGPLARAVGLAMVLAYFGVMNSKIGRGQTVGNRLLKIKVVSEDNESIGIRISLLWAGVLLFPLTLNGIALPPSQ</sequence>
<comment type="caution">
    <text evidence="7">The sequence shown here is derived from an EMBL/GenBank/DDBJ whole genome shotgun (WGS) entry which is preliminary data.</text>
</comment>
<dbReference type="EMBL" id="NTKD01000044">
    <property type="protein sequence ID" value="PDH37784.1"/>
    <property type="molecule type" value="Genomic_DNA"/>
</dbReference>
<feature type="transmembrane region" description="Helical" evidence="5">
    <location>
        <begin position="94"/>
        <end position="116"/>
    </location>
</feature>
<accession>A0A2A5WNJ6</accession>
<protein>
    <recommendedName>
        <fullName evidence="6">RDD domain-containing protein</fullName>
    </recommendedName>
</protein>
<evidence type="ECO:0000256" key="1">
    <source>
        <dbReference type="ARBA" id="ARBA00004141"/>
    </source>
</evidence>
<evidence type="ECO:0000313" key="8">
    <source>
        <dbReference type="Proteomes" id="UP000219327"/>
    </source>
</evidence>
<feature type="transmembrane region" description="Helical" evidence="5">
    <location>
        <begin position="51"/>
        <end position="73"/>
    </location>
</feature>
<dbReference type="InterPro" id="IPR010432">
    <property type="entry name" value="RDD"/>
</dbReference>
<evidence type="ECO:0000259" key="6">
    <source>
        <dbReference type="Pfam" id="PF06271"/>
    </source>
</evidence>
<evidence type="ECO:0000256" key="4">
    <source>
        <dbReference type="ARBA" id="ARBA00023136"/>
    </source>
</evidence>
<gene>
    <name evidence="7" type="ORF">CNE99_07760</name>
</gene>
<evidence type="ECO:0000256" key="5">
    <source>
        <dbReference type="SAM" id="Phobius"/>
    </source>
</evidence>
<dbReference type="GO" id="GO:0016020">
    <property type="term" value="C:membrane"/>
    <property type="evidence" value="ECO:0007669"/>
    <property type="project" value="UniProtKB-SubCell"/>
</dbReference>
<dbReference type="Proteomes" id="UP000219327">
    <property type="component" value="Unassembled WGS sequence"/>
</dbReference>
<evidence type="ECO:0000256" key="3">
    <source>
        <dbReference type="ARBA" id="ARBA00022989"/>
    </source>
</evidence>
<organism evidence="7 8">
    <name type="scientific">OM182 bacterium MED-G24</name>
    <dbReference type="NCBI Taxonomy" id="1986255"/>
    <lineage>
        <taxon>Bacteria</taxon>
        <taxon>Pseudomonadati</taxon>
        <taxon>Pseudomonadota</taxon>
        <taxon>Gammaproteobacteria</taxon>
        <taxon>OMG group</taxon>
        <taxon>OM182 clade</taxon>
    </lineage>
</organism>
<comment type="subcellular location">
    <subcellularLocation>
        <location evidence="1">Membrane</location>
        <topology evidence="1">Multi-pass membrane protein</topology>
    </subcellularLocation>
</comment>
<reference evidence="7 8" key="1">
    <citation type="submission" date="2017-08" db="EMBL/GenBank/DDBJ databases">
        <title>Fine stratification of microbial communities through a metagenomic profile of the photic zone.</title>
        <authorList>
            <person name="Haro-Moreno J.M."/>
            <person name="Lopez-Perez M."/>
            <person name="De La Torre J."/>
            <person name="Picazo A."/>
            <person name="Camacho A."/>
            <person name="Rodriguez-Valera F."/>
        </authorList>
    </citation>
    <scope>NUCLEOTIDE SEQUENCE [LARGE SCALE GENOMIC DNA]</scope>
    <source>
        <strain evidence="7">MED-G24</strain>
    </source>
</reference>
<keyword evidence="4 5" id="KW-0472">Membrane</keyword>
<name>A0A2A5WNJ6_9GAMM</name>
<dbReference type="AlphaFoldDB" id="A0A2A5WNJ6"/>
<evidence type="ECO:0000313" key="7">
    <source>
        <dbReference type="EMBL" id="PDH37784.1"/>
    </source>
</evidence>
<feature type="transmembrane region" description="Helical" evidence="5">
    <location>
        <begin position="25"/>
        <end position="45"/>
    </location>
</feature>
<keyword evidence="3 5" id="KW-1133">Transmembrane helix</keyword>
<dbReference type="Pfam" id="PF06271">
    <property type="entry name" value="RDD"/>
    <property type="match status" value="1"/>
</dbReference>
<feature type="domain" description="RDD" evidence="6">
    <location>
        <begin position="17"/>
        <end position="111"/>
    </location>
</feature>
<keyword evidence="2 5" id="KW-0812">Transmembrane</keyword>